<dbReference type="Proteomes" id="UP001497525">
    <property type="component" value="Unassembled WGS sequence"/>
</dbReference>
<sequence length="99" mass="11672">MHLKVRHPEANLRIVLLAHKGKRFSRHDYLEFESGIGSIHQLDGLEYHCLCLDFGKLWPLEPNCSNRIPGNHRLMLYRSTMLQSQRYFYGLKNVALTNY</sequence>
<protein>
    <submittedName>
        <fullName evidence="1">Uncharacterized protein</fullName>
    </submittedName>
</protein>
<comment type="caution">
    <text evidence="1">The sequence shown here is derived from an EMBL/GenBank/DDBJ whole genome shotgun (WGS) entry which is preliminary data.</text>
</comment>
<evidence type="ECO:0000313" key="1">
    <source>
        <dbReference type="EMBL" id="CAL5132562.1"/>
    </source>
</evidence>
<gene>
    <name evidence="1" type="ORF">CDAUBV1_LOCUS5404</name>
</gene>
<accession>A0AAV2TAU7</accession>
<name>A0AAV2TAU7_CALDB</name>
<dbReference type="EMBL" id="CAXLJL010000129">
    <property type="protein sequence ID" value="CAL5132562.1"/>
    <property type="molecule type" value="Genomic_DNA"/>
</dbReference>
<proteinExistence type="predicted"/>
<dbReference type="AlphaFoldDB" id="A0AAV2TAU7"/>
<reference evidence="1" key="1">
    <citation type="submission" date="2024-06" db="EMBL/GenBank/DDBJ databases">
        <authorList>
            <person name="Liu X."/>
            <person name="Lenzi L."/>
            <person name="Haldenby T S."/>
            <person name="Uol C."/>
        </authorList>
    </citation>
    <scope>NUCLEOTIDE SEQUENCE</scope>
</reference>
<evidence type="ECO:0000313" key="2">
    <source>
        <dbReference type="Proteomes" id="UP001497525"/>
    </source>
</evidence>
<organism evidence="1 2">
    <name type="scientific">Calicophoron daubneyi</name>
    <name type="common">Rumen fluke</name>
    <name type="synonym">Paramphistomum daubneyi</name>
    <dbReference type="NCBI Taxonomy" id="300641"/>
    <lineage>
        <taxon>Eukaryota</taxon>
        <taxon>Metazoa</taxon>
        <taxon>Spiralia</taxon>
        <taxon>Lophotrochozoa</taxon>
        <taxon>Platyhelminthes</taxon>
        <taxon>Trematoda</taxon>
        <taxon>Digenea</taxon>
        <taxon>Plagiorchiida</taxon>
        <taxon>Pronocephalata</taxon>
        <taxon>Paramphistomoidea</taxon>
        <taxon>Paramphistomidae</taxon>
        <taxon>Calicophoron</taxon>
    </lineage>
</organism>